<dbReference type="EMBL" id="LAZR01000442">
    <property type="protein sequence ID" value="KKN68663.1"/>
    <property type="molecule type" value="Genomic_DNA"/>
</dbReference>
<reference evidence="3" key="1">
    <citation type="journal article" date="2015" name="Nature">
        <title>Complex archaea that bridge the gap between prokaryotes and eukaryotes.</title>
        <authorList>
            <person name="Spang A."/>
            <person name="Saw J.H."/>
            <person name="Jorgensen S.L."/>
            <person name="Zaremba-Niedzwiedzka K."/>
            <person name="Martijn J."/>
            <person name="Lind A.E."/>
            <person name="van Eijk R."/>
            <person name="Schleper C."/>
            <person name="Guy L."/>
            <person name="Ettema T.J."/>
        </authorList>
    </citation>
    <scope>NUCLEOTIDE SEQUENCE</scope>
</reference>
<gene>
    <name evidence="3" type="ORF">LCGC14_0448540</name>
</gene>
<evidence type="ECO:0000313" key="3">
    <source>
        <dbReference type="EMBL" id="KKN68663.1"/>
    </source>
</evidence>
<proteinExistence type="predicted"/>
<protein>
    <submittedName>
        <fullName evidence="3">Uncharacterized protein</fullName>
    </submittedName>
</protein>
<keyword evidence="1" id="KW-0175">Coiled coil</keyword>
<organism evidence="3">
    <name type="scientific">marine sediment metagenome</name>
    <dbReference type="NCBI Taxonomy" id="412755"/>
    <lineage>
        <taxon>unclassified sequences</taxon>
        <taxon>metagenomes</taxon>
        <taxon>ecological metagenomes</taxon>
    </lineage>
</organism>
<accession>A0A0F9VSB4</accession>
<evidence type="ECO:0000256" key="2">
    <source>
        <dbReference type="SAM" id="MobiDB-lite"/>
    </source>
</evidence>
<dbReference type="AlphaFoldDB" id="A0A0F9VSB4"/>
<comment type="caution">
    <text evidence="3">The sequence shown here is derived from an EMBL/GenBank/DDBJ whole genome shotgun (WGS) entry which is preliminary data.</text>
</comment>
<evidence type="ECO:0000256" key="1">
    <source>
        <dbReference type="SAM" id="Coils"/>
    </source>
</evidence>
<sequence>MSHHWDYDPNKTKAERRERAGEKKKKRIEDAEKAEAKKKTDMIKSAFPGVLETIHKAAVEPLQVEIKKAQDEITDLRDKLQRDEMRIFAKSMTPGDDDPTDEQVDELITIKKSMDDKGWDSYIKSQRGLVVQIEKSQLFERQSNPAASTPGSAYEQLDSIAKSIIEKSEDKDPGKAWEHAVQTNPTLYDQYRKEQAAQAKVGVTA</sequence>
<feature type="region of interest" description="Disordered" evidence="2">
    <location>
        <begin position="1"/>
        <end position="39"/>
    </location>
</feature>
<name>A0A0F9VSB4_9ZZZZ</name>
<feature type="coiled-coil region" evidence="1">
    <location>
        <begin position="59"/>
        <end position="86"/>
    </location>
</feature>